<name>A0A517MFS7_9BACT</name>
<feature type="domain" description="DUF2272" evidence="2">
    <location>
        <begin position="161"/>
        <end position="289"/>
    </location>
</feature>
<dbReference type="EMBL" id="CP036262">
    <property type="protein sequence ID" value="QDS93740.1"/>
    <property type="molecule type" value="Genomic_DNA"/>
</dbReference>
<keyword evidence="4" id="KW-1185">Reference proteome</keyword>
<reference evidence="3 4" key="1">
    <citation type="submission" date="2019-02" db="EMBL/GenBank/DDBJ databases">
        <title>Deep-cultivation of Planctomycetes and their phenomic and genomic characterization uncovers novel biology.</title>
        <authorList>
            <person name="Wiegand S."/>
            <person name="Jogler M."/>
            <person name="Boedeker C."/>
            <person name="Pinto D."/>
            <person name="Vollmers J."/>
            <person name="Rivas-Marin E."/>
            <person name="Kohn T."/>
            <person name="Peeters S.H."/>
            <person name="Heuer A."/>
            <person name="Rast P."/>
            <person name="Oberbeckmann S."/>
            <person name="Bunk B."/>
            <person name="Jeske O."/>
            <person name="Meyerdierks A."/>
            <person name="Storesund J.E."/>
            <person name="Kallscheuer N."/>
            <person name="Luecker S."/>
            <person name="Lage O.M."/>
            <person name="Pohl T."/>
            <person name="Merkel B.J."/>
            <person name="Hornburger P."/>
            <person name="Mueller R.-W."/>
            <person name="Bruemmer F."/>
            <person name="Labrenz M."/>
            <person name="Spormann A.M."/>
            <person name="Op den Camp H."/>
            <person name="Overmann J."/>
            <person name="Amann R."/>
            <person name="Jetten M.S.M."/>
            <person name="Mascher T."/>
            <person name="Medema M.H."/>
            <person name="Devos D.P."/>
            <person name="Kaster A.-K."/>
            <person name="Ovreas L."/>
            <person name="Rohde M."/>
            <person name="Galperin M.Y."/>
            <person name="Jogler C."/>
        </authorList>
    </citation>
    <scope>NUCLEOTIDE SEQUENCE [LARGE SCALE GENOMIC DNA]</scope>
    <source>
        <strain evidence="3 4">FF011L</strain>
    </source>
</reference>
<protein>
    <recommendedName>
        <fullName evidence="2">DUF2272 domain-containing protein</fullName>
    </recommendedName>
</protein>
<dbReference type="KEGG" id="rml:FF011L_25130"/>
<accession>A0A517MFS7</accession>
<evidence type="ECO:0000256" key="1">
    <source>
        <dbReference type="SAM" id="SignalP"/>
    </source>
</evidence>
<dbReference type="InterPro" id="IPR019262">
    <property type="entry name" value="DUF2272"/>
</dbReference>
<evidence type="ECO:0000313" key="4">
    <source>
        <dbReference type="Proteomes" id="UP000320672"/>
    </source>
</evidence>
<organism evidence="3 4">
    <name type="scientific">Roseimaritima multifibrata</name>
    <dbReference type="NCBI Taxonomy" id="1930274"/>
    <lineage>
        <taxon>Bacteria</taxon>
        <taxon>Pseudomonadati</taxon>
        <taxon>Planctomycetota</taxon>
        <taxon>Planctomycetia</taxon>
        <taxon>Pirellulales</taxon>
        <taxon>Pirellulaceae</taxon>
        <taxon>Roseimaritima</taxon>
    </lineage>
</organism>
<dbReference type="Proteomes" id="UP000320672">
    <property type="component" value="Chromosome"/>
</dbReference>
<dbReference type="OrthoDB" id="932638at2"/>
<dbReference type="Pfam" id="PF10030">
    <property type="entry name" value="DUF2272"/>
    <property type="match status" value="1"/>
</dbReference>
<sequence precursor="true">MIFQLRTVVCFCLLGLVQSALLRADEIAKSVGRGGDNQPSDVLTVQLALNQLPRDGAITSELLETDGLAGPITVAAIENFQRQTLGADAVTGLIEADGAVMERLNELVRAQPLTYRIARVALGERLFWRDGERTEREPVVTDRLRDYWLATDQTFTAEQIHDPAFQSEWPWSAAFISWVMKRAGSGDDFFYADSHWQYTAAAKANRLKKNDNPFQAFPIRDLPVTVGDVIVKRRSTSTATYENIERGHPTHGDIVIEFKDGEVVTIGGNVSNSVRTTMVPIDDEHKVTNKLFFAIVDVDPNAKGE</sequence>
<proteinExistence type="predicted"/>
<dbReference type="AlphaFoldDB" id="A0A517MFS7"/>
<feature type="chain" id="PRO_5021867354" description="DUF2272 domain-containing protein" evidence="1">
    <location>
        <begin position="25"/>
        <end position="305"/>
    </location>
</feature>
<evidence type="ECO:0000259" key="2">
    <source>
        <dbReference type="Pfam" id="PF10030"/>
    </source>
</evidence>
<evidence type="ECO:0000313" key="3">
    <source>
        <dbReference type="EMBL" id="QDS93740.1"/>
    </source>
</evidence>
<keyword evidence="1" id="KW-0732">Signal</keyword>
<gene>
    <name evidence="3" type="ORF">FF011L_25130</name>
</gene>
<dbReference type="RefSeq" id="WP_145351843.1">
    <property type="nucleotide sequence ID" value="NZ_CP036262.1"/>
</dbReference>
<dbReference type="InterPro" id="IPR036366">
    <property type="entry name" value="PGBDSf"/>
</dbReference>
<dbReference type="Gene3D" id="1.10.101.10">
    <property type="entry name" value="PGBD-like superfamily/PGBD"/>
    <property type="match status" value="1"/>
</dbReference>
<feature type="signal peptide" evidence="1">
    <location>
        <begin position="1"/>
        <end position="24"/>
    </location>
</feature>